<name>T2KLE6_FORAG</name>
<evidence type="ECO:0000313" key="3">
    <source>
        <dbReference type="Proteomes" id="UP000016160"/>
    </source>
</evidence>
<accession>T2KLE6</accession>
<dbReference type="PATRIC" id="fig|1347342.6.peg.1559"/>
<dbReference type="eggNOG" id="ENOG5032USI">
    <property type="taxonomic scope" value="Bacteria"/>
</dbReference>
<reference evidence="2 3" key="1">
    <citation type="journal article" date="2013" name="Appl. Environ. Microbiol.">
        <title>The genome of the alga-associated marine flavobacterium Formosa agariphila KMM 3901T reveals a broad potential for degradation of algal polysaccharides.</title>
        <authorList>
            <person name="Mann A.J."/>
            <person name="Hahnke R.L."/>
            <person name="Huang S."/>
            <person name="Werner J."/>
            <person name="Xing P."/>
            <person name="Barbeyron T."/>
            <person name="Huettel B."/>
            <person name="Stueber K."/>
            <person name="Reinhardt R."/>
            <person name="Harder J."/>
            <person name="Gloeckner F.O."/>
            <person name="Amann R.I."/>
            <person name="Teeling H."/>
        </authorList>
    </citation>
    <scope>NUCLEOTIDE SEQUENCE [LARGE SCALE GENOMIC DNA]</scope>
    <source>
        <strain evidence="3">DSM 15362 / KCTC 12365 / LMG 23005 / KMM 3901</strain>
    </source>
</reference>
<keyword evidence="3" id="KW-1185">Reference proteome</keyword>
<feature type="region of interest" description="Disordered" evidence="1">
    <location>
        <begin position="134"/>
        <end position="199"/>
    </location>
</feature>
<organism evidence="2 3">
    <name type="scientific">Formosa agariphila (strain DSM 15362 / KCTC 12365 / LMG 23005 / KMM 3901 / M-2Alg 35-1)</name>
    <dbReference type="NCBI Taxonomy" id="1347342"/>
    <lineage>
        <taxon>Bacteria</taxon>
        <taxon>Pseudomonadati</taxon>
        <taxon>Bacteroidota</taxon>
        <taxon>Flavobacteriia</taxon>
        <taxon>Flavobacteriales</taxon>
        <taxon>Flavobacteriaceae</taxon>
        <taxon>Formosa</taxon>
    </lineage>
</organism>
<dbReference type="Proteomes" id="UP000016160">
    <property type="component" value="Chromosome"/>
</dbReference>
<protein>
    <submittedName>
        <fullName evidence="2">Uncharacterized protein</fullName>
    </submittedName>
</protein>
<dbReference type="EMBL" id="HG315671">
    <property type="protein sequence ID" value="CDF79263.1"/>
    <property type="molecule type" value="Genomic_DNA"/>
</dbReference>
<proteinExistence type="predicted"/>
<sequence>MGMLRHGVTVFFDLKGKEKEDIAMTYPIIEPIRMSMQPEADRGNGREASFQSEADIKQMKAQINTLVTTDFPEEALFKLNDSKQNFNVLLNGIGISATYSYNQEENILTYKLSIPKAKLKTKAKDDFSKLMIGVQTAKPEQSKRNENTTMGNEMGSRGGGRGNRQAGGGRGGSRGGGQRPGGDSERKPQGIDFWFEAHL</sequence>
<dbReference type="AlphaFoldDB" id="T2KLE6"/>
<dbReference type="HOGENOM" id="CLU_094494_0_0_10"/>
<evidence type="ECO:0000256" key="1">
    <source>
        <dbReference type="SAM" id="MobiDB-lite"/>
    </source>
</evidence>
<evidence type="ECO:0000313" key="2">
    <source>
        <dbReference type="EMBL" id="CDF79263.1"/>
    </source>
</evidence>
<feature type="compositionally biased region" description="Gly residues" evidence="1">
    <location>
        <begin position="156"/>
        <end position="180"/>
    </location>
</feature>
<feature type="compositionally biased region" description="Basic and acidic residues" evidence="1">
    <location>
        <begin position="182"/>
        <end position="199"/>
    </location>
</feature>
<gene>
    <name evidence="2" type="ORF">BN863_15510</name>
</gene>